<dbReference type="Pfam" id="PF16575">
    <property type="entry name" value="CLP1_P"/>
    <property type="match status" value="1"/>
</dbReference>
<comment type="function">
    <text evidence="1">Polynucleotide 5'-kinase involved in rRNA processing.</text>
</comment>
<dbReference type="Proteomes" id="UP001489902">
    <property type="component" value="Chromosome 1"/>
</dbReference>
<dbReference type="Gene3D" id="3.40.50.300">
    <property type="entry name" value="P-loop containing nucleotide triphosphate hydrolases"/>
    <property type="match status" value="1"/>
</dbReference>
<comment type="similarity">
    <text evidence="2">Belongs to the Clp1 family. NOL9/GRC3 subfamily.</text>
</comment>
<evidence type="ECO:0000256" key="1">
    <source>
        <dbReference type="ARBA" id="ARBA00003798"/>
    </source>
</evidence>
<dbReference type="PANTHER" id="PTHR12755">
    <property type="entry name" value="CLEAVAGE/POLYADENYLATION FACTOR IA SUBUNIT CLP1P"/>
    <property type="match status" value="1"/>
</dbReference>
<gene>
    <name evidence="11" type="ORF">QYS62_001084</name>
</gene>
<keyword evidence="5" id="KW-0808">Transferase</keyword>
<evidence type="ECO:0000256" key="6">
    <source>
        <dbReference type="ARBA" id="ARBA00022741"/>
    </source>
</evidence>
<feature type="compositionally biased region" description="Polar residues" evidence="9">
    <location>
        <begin position="17"/>
        <end position="39"/>
    </location>
</feature>
<keyword evidence="6" id="KW-0547">Nucleotide-binding</keyword>
<name>A0ABZ2WHJ4_9HYPO</name>
<reference evidence="11 12" key="1">
    <citation type="submission" date="2024-04" db="EMBL/GenBank/DDBJ databases">
        <title>Complete genome sequence of Fusarium acuminatum.</title>
        <authorList>
            <person name="Lan B."/>
        </authorList>
    </citation>
    <scope>NUCLEOTIDE SEQUENCE [LARGE SCALE GENOMIC DNA]</scope>
    <source>
        <strain evidence="11">1A</strain>
    </source>
</reference>
<dbReference type="InterPro" id="IPR027417">
    <property type="entry name" value="P-loop_NTPase"/>
</dbReference>
<evidence type="ECO:0000256" key="4">
    <source>
        <dbReference type="ARBA" id="ARBA00019824"/>
    </source>
</evidence>
<feature type="domain" description="Clp1 P-loop" evidence="10">
    <location>
        <begin position="200"/>
        <end position="391"/>
    </location>
</feature>
<feature type="region of interest" description="Disordered" evidence="9">
    <location>
        <begin position="1"/>
        <end position="57"/>
    </location>
</feature>
<dbReference type="EMBL" id="CP151260">
    <property type="protein sequence ID" value="WZH40156.1"/>
    <property type="molecule type" value="Genomic_DNA"/>
</dbReference>
<evidence type="ECO:0000256" key="9">
    <source>
        <dbReference type="SAM" id="MobiDB-lite"/>
    </source>
</evidence>
<evidence type="ECO:0000256" key="2">
    <source>
        <dbReference type="ARBA" id="ARBA00011003"/>
    </source>
</evidence>
<keyword evidence="7" id="KW-0418">Kinase</keyword>
<evidence type="ECO:0000256" key="8">
    <source>
        <dbReference type="ARBA" id="ARBA00022840"/>
    </source>
</evidence>
<evidence type="ECO:0000313" key="11">
    <source>
        <dbReference type="EMBL" id="WZH40156.1"/>
    </source>
</evidence>
<dbReference type="PANTHER" id="PTHR12755:SF3">
    <property type="entry name" value="POLYNUCLEOTIDE 5'-HYDROXYL-KINASE NOL9"/>
    <property type="match status" value="1"/>
</dbReference>
<evidence type="ECO:0000256" key="5">
    <source>
        <dbReference type="ARBA" id="ARBA00022679"/>
    </source>
</evidence>
<evidence type="ECO:0000259" key="10">
    <source>
        <dbReference type="Pfam" id="PF16575"/>
    </source>
</evidence>
<dbReference type="InterPro" id="IPR032319">
    <property type="entry name" value="CLP1_P"/>
</dbReference>
<evidence type="ECO:0000256" key="7">
    <source>
        <dbReference type="ARBA" id="ARBA00022777"/>
    </source>
</evidence>
<protein>
    <recommendedName>
        <fullName evidence="4">Polynucleotide 5'-hydroxyl-kinase GRC3</fullName>
    </recommendedName>
    <alternativeName>
        <fullName evidence="3">Polynucleotide 5'-hydroxyl-kinase grc3</fullName>
    </alternativeName>
</protein>
<organism evidence="11 12">
    <name type="scientific">Fusarium acuminatum</name>
    <dbReference type="NCBI Taxonomy" id="5515"/>
    <lineage>
        <taxon>Eukaryota</taxon>
        <taxon>Fungi</taxon>
        <taxon>Dikarya</taxon>
        <taxon>Ascomycota</taxon>
        <taxon>Pezizomycotina</taxon>
        <taxon>Sordariomycetes</taxon>
        <taxon>Hypocreomycetidae</taxon>
        <taxon>Hypocreales</taxon>
        <taxon>Nectriaceae</taxon>
        <taxon>Fusarium</taxon>
        <taxon>Fusarium tricinctum species complex</taxon>
    </lineage>
</organism>
<keyword evidence="8" id="KW-0067">ATP-binding</keyword>
<dbReference type="InterPro" id="IPR045116">
    <property type="entry name" value="Clp1/Grc3"/>
</dbReference>
<proteinExistence type="inferred from homology"/>
<evidence type="ECO:0000313" key="12">
    <source>
        <dbReference type="Proteomes" id="UP001489902"/>
    </source>
</evidence>
<evidence type="ECO:0000256" key="3">
    <source>
        <dbReference type="ARBA" id="ARBA00018706"/>
    </source>
</evidence>
<sequence>MSAISALAARRREAAVSAQTTPQPSECDENQGSSNTNYFSPLRKDDSQSGKPSTPKKSVAKRFLVIGSFGVRVIQGEVTLAGATLYPSETIEWVHAPHCHAIPVLRSAEETRLELHPDQNSRGLRQLGRLSPLFRKIWNEPSEAESATKTAREATFQIVKDAPKKCIIQDLVSPPAWNKKLSSLVATSRKKPSLSTFLCGPKSAGKSTFSRLFLNRLLTDRGQNQPSRKVVILDLDPGQPEYAPAGTLSLVSVNKPNLGTPFTHPNLKDSSFNIIRCHSMASVSPASNPELYLACAANLFDTYSKNFDGVPLIVNTPGWILGTGLDLLSALLEKIRPEEVLYMSQEGPSETVDVLRAATEKLFTELPSQQSEFTSRTAAHLRAMQTMSYFHLQETAPKTSELANTSPILRWNASPLSFRPPSLVQFSSPKRANKPIVVRMRLKKQAHAHIVALGKETSVADELLRAIICSSIGLQSCQTERHGPIVENTVESIFLARLSINRHVAIGLLRGLRNLKVMDAHGGWSLRVDVLVISQCPPTQFLLDRLAYLRWAPTRPIVSTNRQQLLDTKLAMGPQAMHLFSSFRVPPTIQSICSRGECILATTVNQHVPHPESINMIVCLFAASLYGQF</sequence>
<keyword evidence="12" id="KW-1185">Reference proteome</keyword>
<accession>A0ABZ2WHJ4</accession>